<gene>
    <name evidence="2" type="primary">T4.6</name>
</gene>
<feature type="transmembrane region" description="Helical" evidence="1">
    <location>
        <begin position="76"/>
        <end position="99"/>
    </location>
</feature>
<keyword evidence="1" id="KW-1133">Transmembrane helix</keyword>
<evidence type="ECO:0000256" key="1">
    <source>
        <dbReference type="SAM" id="Phobius"/>
    </source>
</evidence>
<reference evidence="2" key="1">
    <citation type="journal article" date="2012" name="Tree Genet. Genomes">
        <title>A Candidate Gene for Fire Blight Resistance in Malus . robusta 5 is Coding for a CC-NBS-LRR.</title>
        <authorList>
            <person name="Fahrentrapp J."/>
            <person name="Broggini G.A.L."/>
            <person name="Kellerhals M."/>
            <person name="Peil A."/>
            <person name="Richter K."/>
            <person name="Zini E."/>
            <person name="Gessler C."/>
        </authorList>
    </citation>
    <scope>NUCLEOTIDE SEQUENCE</scope>
</reference>
<accession>I7IG69</accession>
<dbReference type="PANTHER" id="PTHR34741:SF2">
    <property type="entry name" value="VESICLE TRANSPORT PROTEIN"/>
    <property type="match status" value="1"/>
</dbReference>
<keyword evidence="1" id="KW-0812">Transmembrane</keyword>
<dbReference type="EMBL" id="HE805490">
    <property type="protein sequence ID" value="CCH50967.1"/>
    <property type="molecule type" value="Genomic_DNA"/>
</dbReference>
<feature type="transmembrane region" description="Helical" evidence="1">
    <location>
        <begin position="141"/>
        <end position="158"/>
    </location>
</feature>
<sequence length="159" mass="18028">MKAFLQQLLNKIFTNVLDNDLDPPNDHHQQLPPDAASSRPPRKHNLDWATIILAYCLSTAIGMALVPIQLHSKQLPLTFCFLGLAITLSFSSILVSKFIQNSKCPRIMVHLFHYFGVFFGVIAFFISITIPFPLWFKCTASVIYTASGLVILFCHHYYN</sequence>
<keyword evidence="1" id="KW-0472">Membrane</keyword>
<feature type="transmembrane region" description="Helical" evidence="1">
    <location>
        <begin position="48"/>
        <end position="70"/>
    </location>
</feature>
<proteinExistence type="predicted"/>
<feature type="transmembrane region" description="Helical" evidence="1">
    <location>
        <begin position="111"/>
        <end position="135"/>
    </location>
</feature>
<protein>
    <submittedName>
        <fullName evidence="2">T4.6 protein</fullName>
    </submittedName>
</protein>
<dbReference type="PANTHER" id="PTHR34741">
    <property type="entry name" value="IMAP FAMILY MEMBER 1, PUTATIVE-RELATED"/>
    <property type="match status" value="1"/>
</dbReference>
<organism evidence="2">
    <name type="scientific">Malus x robusta</name>
    <dbReference type="NCBI Taxonomy" id="1184610"/>
    <lineage>
        <taxon>Eukaryota</taxon>
        <taxon>Viridiplantae</taxon>
        <taxon>Streptophyta</taxon>
        <taxon>Embryophyta</taxon>
        <taxon>Tracheophyta</taxon>
        <taxon>Spermatophyta</taxon>
        <taxon>Magnoliopsida</taxon>
        <taxon>eudicotyledons</taxon>
        <taxon>Gunneridae</taxon>
        <taxon>Pentapetalae</taxon>
        <taxon>rosids</taxon>
        <taxon>fabids</taxon>
        <taxon>Rosales</taxon>
        <taxon>Rosaceae</taxon>
        <taxon>Amygdaloideae</taxon>
        <taxon>Maleae</taxon>
        <taxon>Malus</taxon>
    </lineage>
</organism>
<dbReference type="AlphaFoldDB" id="I7IG69"/>
<evidence type="ECO:0000313" key="2">
    <source>
        <dbReference type="EMBL" id="CCH50967.1"/>
    </source>
</evidence>
<name>I7IG69_9ROSA</name>